<keyword evidence="3" id="KW-1185">Reference proteome</keyword>
<reference evidence="2 3" key="1">
    <citation type="journal article" date="2018" name="Evol. Lett.">
        <title>Horizontal gene cluster transfer increased hallucinogenic mushroom diversity.</title>
        <authorList>
            <person name="Reynolds H.T."/>
            <person name="Vijayakumar V."/>
            <person name="Gluck-Thaler E."/>
            <person name="Korotkin H.B."/>
            <person name="Matheny P.B."/>
            <person name="Slot J.C."/>
        </authorList>
    </citation>
    <scope>NUCLEOTIDE SEQUENCE [LARGE SCALE GENOMIC DNA]</scope>
    <source>
        <strain evidence="2 3">2631</strain>
    </source>
</reference>
<accession>A0A409X4Q1</accession>
<feature type="transmembrane region" description="Helical" evidence="1">
    <location>
        <begin position="237"/>
        <end position="256"/>
    </location>
</feature>
<proteinExistence type="predicted"/>
<dbReference type="InParanoid" id="A0A409X4Q1"/>
<dbReference type="STRING" id="93625.A0A409X4Q1"/>
<feature type="transmembrane region" description="Helical" evidence="1">
    <location>
        <begin position="153"/>
        <end position="176"/>
    </location>
</feature>
<dbReference type="EMBL" id="NHYD01002650">
    <property type="protein sequence ID" value="PPQ85710.1"/>
    <property type="molecule type" value="Genomic_DNA"/>
</dbReference>
<evidence type="ECO:0000313" key="2">
    <source>
        <dbReference type="EMBL" id="PPQ85710.1"/>
    </source>
</evidence>
<feature type="transmembrane region" description="Helical" evidence="1">
    <location>
        <begin position="196"/>
        <end position="217"/>
    </location>
</feature>
<feature type="transmembrane region" description="Helical" evidence="1">
    <location>
        <begin position="78"/>
        <end position="100"/>
    </location>
</feature>
<feature type="transmembrane region" description="Helical" evidence="1">
    <location>
        <begin position="112"/>
        <end position="133"/>
    </location>
</feature>
<feature type="transmembrane region" description="Helical" evidence="1">
    <location>
        <begin position="6"/>
        <end position="23"/>
    </location>
</feature>
<keyword evidence="1" id="KW-0472">Membrane</keyword>
<name>A0A409X4Q1_PSICY</name>
<evidence type="ECO:0000313" key="3">
    <source>
        <dbReference type="Proteomes" id="UP000283269"/>
    </source>
</evidence>
<keyword evidence="1" id="KW-1133">Transmembrane helix</keyword>
<sequence length="303" mass="33509">MLSTLLMGAYTIIYFGTLYAYTTKKAAQRWGVVTTITILYLLCLAQLAIQWYALQWEFIVNGETRQDIYLSILENPEALVLASFVTSYSVIIVADGLLIWRCFHVWNRSLRVIAFPLFLFIAETGMIFAAIIINGINGSLILTQRAAMIMNNLLAAGFFVSFGTSLMATLLIAYRIWTVYQADGKSLRRFKNILDIIIQSAAINSIALLLTAITLVIPDSGNIFNAPLFALGNYAKAFFVAISGLAPTIMVARIAFGEPDNTYVPTAPRISGLQFGGARTTHDSVLNNISTPEFGEKTQNREF</sequence>
<protein>
    <submittedName>
        <fullName evidence="2">Uncharacterized protein</fullName>
    </submittedName>
</protein>
<dbReference type="Proteomes" id="UP000283269">
    <property type="component" value="Unassembled WGS sequence"/>
</dbReference>
<feature type="transmembrane region" description="Helical" evidence="1">
    <location>
        <begin position="30"/>
        <end position="53"/>
    </location>
</feature>
<keyword evidence="1" id="KW-0812">Transmembrane</keyword>
<organism evidence="2 3">
    <name type="scientific">Psilocybe cyanescens</name>
    <dbReference type="NCBI Taxonomy" id="93625"/>
    <lineage>
        <taxon>Eukaryota</taxon>
        <taxon>Fungi</taxon>
        <taxon>Dikarya</taxon>
        <taxon>Basidiomycota</taxon>
        <taxon>Agaricomycotina</taxon>
        <taxon>Agaricomycetes</taxon>
        <taxon>Agaricomycetidae</taxon>
        <taxon>Agaricales</taxon>
        <taxon>Agaricineae</taxon>
        <taxon>Strophariaceae</taxon>
        <taxon>Psilocybe</taxon>
    </lineage>
</organism>
<comment type="caution">
    <text evidence="2">The sequence shown here is derived from an EMBL/GenBank/DDBJ whole genome shotgun (WGS) entry which is preliminary data.</text>
</comment>
<evidence type="ECO:0000256" key="1">
    <source>
        <dbReference type="SAM" id="Phobius"/>
    </source>
</evidence>
<dbReference type="OrthoDB" id="3265004at2759"/>
<gene>
    <name evidence="2" type="ORF">CVT25_002478</name>
</gene>
<dbReference type="AlphaFoldDB" id="A0A409X4Q1"/>